<dbReference type="Gene3D" id="3.10.180.10">
    <property type="entry name" value="2,3-Dihydroxybiphenyl 1,2-Dioxygenase, domain 1"/>
    <property type="match status" value="2"/>
</dbReference>
<sequence length="322" mass="35183">MEPHAHKPATHGLHHVTVIAGDAQENVDFYTGTMGMRLVKKSINQDAPDVYHLFYADAVGTPGTDLTFFPIPTASRASAGPGQVVEVPLAVPTGSLDFWQERLGEHGVTTGEVETRFGERALPFEDPHGLRLALVETDDERPFVPWGQSPVPAEHQVRGLHAVRIWERGTEPTETLLTAVMGMEKVGEDGDWHRYAAPGGGSGTYADVKVVADAAPGRGGAGGVHHVAWRMHDDDQEDVLRSYIERVGLRPSPPINRFWFRSVYFHEPGGVLFELATDGPGFARDEDPEHLGETLVLPPWLEAQREQIEAGLPVLDTPHVGT</sequence>
<dbReference type="InterPro" id="IPR029068">
    <property type="entry name" value="Glyas_Bleomycin-R_OHBP_Dase"/>
</dbReference>
<accession>A0ABU3BTN3</accession>
<dbReference type="GO" id="GO:0051213">
    <property type="term" value="F:dioxygenase activity"/>
    <property type="evidence" value="ECO:0007669"/>
    <property type="project" value="UniProtKB-KW"/>
</dbReference>
<keyword evidence="2" id="KW-0223">Dioxygenase</keyword>
<dbReference type="CDD" id="cd08346">
    <property type="entry name" value="PcpA_N_like"/>
    <property type="match status" value="1"/>
</dbReference>
<comment type="caution">
    <text evidence="2">The sequence shown here is derived from an EMBL/GenBank/DDBJ whole genome shotgun (WGS) entry which is preliminary data.</text>
</comment>
<dbReference type="InterPro" id="IPR037523">
    <property type="entry name" value="VOC_core"/>
</dbReference>
<dbReference type="CDD" id="cd08347">
    <property type="entry name" value="PcpA_C_like"/>
    <property type="match status" value="1"/>
</dbReference>
<proteinExistence type="predicted"/>
<evidence type="ECO:0000313" key="2">
    <source>
        <dbReference type="EMBL" id="MDT0632656.1"/>
    </source>
</evidence>
<dbReference type="PROSITE" id="PS51819">
    <property type="entry name" value="VOC"/>
    <property type="match status" value="2"/>
</dbReference>
<dbReference type="SUPFAM" id="SSF54593">
    <property type="entry name" value="Glyoxalase/Bleomycin resistance protein/Dihydroxybiphenyl dioxygenase"/>
    <property type="match status" value="1"/>
</dbReference>
<protein>
    <submittedName>
        <fullName evidence="2">Ring-cleaving dioxygenase</fullName>
    </submittedName>
</protein>
<gene>
    <name evidence="2" type="ORF">RM540_12920</name>
</gene>
<reference evidence="2 3" key="1">
    <citation type="submission" date="2023-09" db="EMBL/GenBank/DDBJ databases">
        <authorList>
            <person name="Rey-Velasco X."/>
        </authorList>
    </citation>
    <scope>NUCLEOTIDE SEQUENCE [LARGE SCALE GENOMIC DNA]</scope>
    <source>
        <strain evidence="2 3">F394</strain>
    </source>
</reference>
<organism evidence="2 3">
    <name type="scientific">Rubrivirga litoralis</name>
    <dbReference type="NCBI Taxonomy" id="3075598"/>
    <lineage>
        <taxon>Bacteria</taxon>
        <taxon>Pseudomonadati</taxon>
        <taxon>Rhodothermota</taxon>
        <taxon>Rhodothermia</taxon>
        <taxon>Rhodothermales</taxon>
        <taxon>Rubricoccaceae</taxon>
        <taxon>Rubrivirga</taxon>
    </lineage>
</organism>
<dbReference type="InterPro" id="IPR004360">
    <property type="entry name" value="Glyas_Fos-R_dOase_dom"/>
</dbReference>
<feature type="domain" description="VOC" evidence="1">
    <location>
        <begin position="12"/>
        <end position="137"/>
    </location>
</feature>
<dbReference type="Pfam" id="PF00903">
    <property type="entry name" value="Glyoxalase"/>
    <property type="match status" value="1"/>
</dbReference>
<feature type="domain" description="VOC" evidence="1">
    <location>
        <begin position="159"/>
        <end position="278"/>
    </location>
</feature>
<keyword evidence="3" id="KW-1185">Reference proteome</keyword>
<name>A0ABU3BTN3_9BACT</name>
<evidence type="ECO:0000259" key="1">
    <source>
        <dbReference type="PROSITE" id="PS51819"/>
    </source>
</evidence>
<dbReference type="PANTHER" id="PTHR36110:SF4">
    <property type="entry name" value="RING-CLEAVING DIOXYGENASE MHQA-RELATED"/>
    <property type="match status" value="1"/>
</dbReference>
<dbReference type="EMBL" id="JAVRHT010000034">
    <property type="protein sequence ID" value="MDT0632656.1"/>
    <property type="molecule type" value="Genomic_DNA"/>
</dbReference>
<dbReference type="RefSeq" id="WP_311664751.1">
    <property type="nucleotide sequence ID" value="NZ_JAVRHT010000034.1"/>
</dbReference>
<dbReference type="PANTHER" id="PTHR36110">
    <property type="entry name" value="RING-CLEAVING DIOXYGENASE MHQE-RELATED"/>
    <property type="match status" value="1"/>
</dbReference>
<dbReference type="Proteomes" id="UP001267426">
    <property type="component" value="Unassembled WGS sequence"/>
</dbReference>
<keyword evidence="2" id="KW-0560">Oxidoreductase</keyword>
<evidence type="ECO:0000313" key="3">
    <source>
        <dbReference type="Proteomes" id="UP001267426"/>
    </source>
</evidence>
<dbReference type="InterPro" id="IPR052537">
    <property type="entry name" value="Extradiol_RC_dioxygenase"/>
</dbReference>